<keyword evidence="3" id="KW-1185">Reference proteome</keyword>
<comment type="caution">
    <text evidence="2">The sequence shown here is derived from an EMBL/GenBank/DDBJ whole genome shotgun (WGS) entry which is preliminary data.</text>
</comment>
<organism evidence="2 3">
    <name type="scientific">Trifolium medium</name>
    <dbReference type="NCBI Taxonomy" id="97028"/>
    <lineage>
        <taxon>Eukaryota</taxon>
        <taxon>Viridiplantae</taxon>
        <taxon>Streptophyta</taxon>
        <taxon>Embryophyta</taxon>
        <taxon>Tracheophyta</taxon>
        <taxon>Spermatophyta</taxon>
        <taxon>Magnoliopsida</taxon>
        <taxon>eudicotyledons</taxon>
        <taxon>Gunneridae</taxon>
        <taxon>Pentapetalae</taxon>
        <taxon>rosids</taxon>
        <taxon>fabids</taxon>
        <taxon>Fabales</taxon>
        <taxon>Fabaceae</taxon>
        <taxon>Papilionoideae</taxon>
        <taxon>50 kb inversion clade</taxon>
        <taxon>NPAAA clade</taxon>
        <taxon>Hologalegina</taxon>
        <taxon>IRL clade</taxon>
        <taxon>Trifolieae</taxon>
        <taxon>Trifolium</taxon>
    </lineage>
</organism>
<protein>
    <submittedName>
        <fullName evidence="2">Uncharacterized protein</fullName>
    </submittedName>
</protein>
<feature type="compositionally biased region" description="Basic and acidic residues" evidence="1">
    <location>
        <begin position="34"/>
        <end position="46"/>
    </location>
</feature>
<dbReference type="EMBL" id="LXQA010145488">
    <property type="protein sequence ID" value="MCI25139.1"/>
    <property type="molecule type" value="Genomic_DNA"/>
</dbReference>
<sequence length="77" mass="8900">MDRPKVSRLSQRKRANDEQPKVSRSSQRKRASWLKREKAIESKQSMDDSQVYRTRASKPSCEGMLDAGRAIPHWASL</sequence>
<dbReference type="AlphaFoldDB" id="A0A392QMH2"/>
<accession>A0A392QMH2</accession>
<evidence type="ECO:0000256" key="1">
    <source>
        <dbReference type="SAM" id="MobiDB-lite"/>
    </source>
</evidence>
<feature type="region of interest" description="Disordered" evidence="1">
    <location>
        <begin position="1"/>
        <end position="77"/>
    </location>
</feature>
<dbReference type="Proteomes" id="UP000265520">
    <property type="component" value="Unassembled WGS sequence"/>
</dbReference>
<proteinExistence type="predicted"/>
<reference evidence="2 3" key="1">
    <citation type="journal article" date="2018" name="Front. Plant Sci.">
        <title>Red Clover (Trifolium pratense) and Zigzag Clover (T. medium) - A Picture of Genomic Similarities and Differences.</title>
        <authorList>
            <person name="Dluhosova J."/>
            <person name="Istvanek J."/>
            <person name="Nedelnik J."/>
            <person name="Repkova J."/>
        </authorList>
    </citation>
    <scope>NUCLEOTIDE SEQUENCE [LARGE SCALE GENOMIC DNA]</scope>
    <source>
        <strain evidence="3">cv. 10/8</strain>
        <tissue evidence="2">Leaf</tissue>
    </source>
</reference>
<name>A0A392QMH2_9FABA</name>
<evidence type="ECO:0000313" key="2">
    <source>
        <dbReference type="EMBL" id="MCI25139.1"/>
    </source>
</evidence>
<evidence type="ECO:0000313" key="3">
    <source>
        <dbReference type="Proteomes" id="UP000265520"/>
    </source>
</evidence>